<sequence length="141" mass="16068">MFFQALKAMRSTFLTIWSKFLRWGLAFLADLTLVCLGLAWIEAVWTWNSSISMTVSSANTIGIATLDASLYSFLSKRLVDFWSSFATGCFTSLLHLLNAWDTLSLTIWIKFSKWLFCFLGLAWIFFLGLIALVFFMIITSS</sequence>
<proteinExistence type="predicted"/>
<keyword evidence="3" id="KW-1185">Reference proteome</keyword>
<feature type="transmembrane region" description="Helical" evidence="1">
    <location>
        <begin position="53"/>
        <end position="74"/>
    </location>
</feature>
<keyword evidence="1" id="KW-1133">Transmembrane helix</keyword>
<keyword evidence="1" id="KW-0812">Transmembrane</keyword>
<evidence type="ECO:0000313" key="2">
    <source>
        <dbReference type="EMBL" id="CAG9327976.1"/>
    </source>
</evidence>
<comment type="caution">
    <text evidence="2">The sequence shown here is derived from an EMBL/GenBank/DDBJ whole genome shotgun (WGS) entry which is preliminary data.</text>
</comment>
<dbReference type="EMBL" id="CAJZBQ010000044">
    <property type="protein sequence ID" value="CAG9327976.1"/>
    <property type="molecule type" value="Genomic_DNA"/>
</dbReference>
<keyword evidence="1" id="KW-0472">Membrane</keyword>
<dbReference type="AlphaFoldDB" id="A0AAU9JQX4"/>
<organism evidence="2 3">
    <name type="scientific">Blepharisma stoltei</name>
    <dbReference type="NCBI Taxonomy" id="1481888"/>
    <lineage>
        <taxon>Eukaryota</taxon>
        <taxon>Sar</taxon>
        <taxon>Alveolata</taxon>
        <taxon>Ciliophora</taxon>
        <taxon>Postciliodesmatophora</taxon>
        <taxon>Heterotrichea</taxon>
        <taxon>Heterotrichida</taxon>
        <taxon>Blepharismidae</taxon>
        <taxon>Blepharisma</taxon>
    </lineage>
</organism>
<feature type="transmembrane region" description="Helical" evidence="1">
    <location>
        <begin position="112"/>
        <end position="138"/>
    </location>
</feature>
<dbReference type="Proteomes" id="UP001162131">
    <property type="component" value="Unassembled WGS sequence"/>
</dbReference>
<accession>A0AAU9JQX4</accession>
<protein>
    <submittedName>
        <fullName evidence="2">Uncharacterized protein</fullName>
    </submittedName>
</protein>
<evidence type="ECO:0000256" key="1">
    <source>
        <dbReference type="SAM" id="Phobius"/>
    </source>
</evidence>
<feature type="transmembrane region" description="Helical" evidence="1">
    <location>
        <begin position="20"/>
        <end position="41"/>
    </location>
</feature>
<reference evidence="2" key="1">
    <citation type="submission" date="2021-09" db="EMBL/GenBank/DDBJ databases">
        <authorList>
            <consortium name="AG Swart"/>
            <person name="Singh M."/>
            <person name="Singh A."/>
            <person name="Seah K."/>
            <person name="Emmerich C."/>
        </authorList>
    </citation>
    <scope>NUCLEOTIDE SEQUENCE</scope>
    <source>
        <strain evidence="2">ATCC30299</strain>
    </source>
</reference>
<feature type="transmembrane region" description="Helical" evidence="1">
    <location>
        <begin position="81"/>
        <end position="100"/>
    </location>
</feature>
<evidence type="ECO:0000313" key="3">
    <source>
        <dbReference type="Proteomes" id="UP001162131"/>
    </source>
</evidence>
<gene>
    <name evidence="2" type="ORF">BSTOLATCC_MIC44596</name>
</gene>
<name>A0AAU9JQX4_9CILI</name>